<evidence type="ECO:0000313" key="1">
    <source>
        <dbReference type="EMBL" id="KAK7368219.1"/>
    </source>
</evidence>
<dbReference type="AlphaFoldDB" id="A0AAN9N7R8"/>
<reference evidence="1 2" key="1">
    <citation type="submission" date="2024-01" db="EMBL/GenBank/DDBJ databases">
        <title>The genomes of 5 underutilized Papilionoideae crops provide insights into root nodulation and disease resistanc.</title>
        <authorList>
            <person name="Jiang F."/>
        </authorList>
    </citation>
    <scope>NUCLEOTIDE SEQUENCE [LARGE SCALE GENOMIC DNA]</scope>
    <source>
        <strain evidence="1">JINMINGXINNONG_FW02</strain>
        <tissue evidence="1">Leaves</tissue>
    </source>
</reference>
<keyword evidence="2" id="KW-1185">Reference proteome</keyword>
<evidence type="ECO:0000313" key="2">
    <source>
        <dbReference type="Proteomes" id="UP001374584"/>
    </source>
</evidence>
<dbReference type="Proteomes" id="UP001374584">
    <property type="component" value="Unassembled WGS sequence"/>
</dbReference>
<dbReference type="EMBL" id="JAYMYR010000004">
    <property type="protein sequence ID" value="KAK7368219.1"/>
    <property type="molecule type" value="Genomic_DNA"/>
</dbReference>
<sequence>MLAETLFQSTRGEFYPEKILSSTTLIPVGQTASDDSRVVLEIFDNYRTSINDYPAPHAHHCLFLDLLSHYTRHKKPKSLDSA</sequence>
<protein>
    <submittedName>
        <fullName evidence="1">Uncharacterized protein</fullName>
    </submittedName>
</protein>
<name>A0AAN9N7R8_PHACN</name>
<organism evidence="1 2">
    <name type="scientific">Phaseolus coccineus</name>
    <name type="common">Scarlet runner bean</name>
    <name type="synonym">Phaseolus multiflorus</name>
    <dbReference type="NCBI Taxonomy" id="3886"/>
    <lineage>
        <taxon>Eukaryota</taxon>
        <taxon>Viridiplantae</taxon>
        <taxon>Streptophyta</taxon>
        <taxon>Embryophyta</taxon>
        <taxon>Tracheophyta</taxon>
        <taxon>Spermatophyta</taxon>
        <taxon>Magnoliopsida</taxon>
        <taxon>eudicotyledons</taxon>
        <taxon>Gunneridae</taxon>
        <taxon>Pentapetalae</taxon>
        <taxon>rosids</taxon>
        <taxon>fabids</taxon>
        <taxon>Fabales</taxon>
        <taxon>Fabaceae</taxon>
        <taxon>Papilionoideae</taxon>
        <taxon>50 kb inversion clade</taxon>
        <taxon>NPAAA clade</taxon>
        <taxon>indigoferoid/millettioid clade</taxon>
        <taxon>Phaseoleae</taxon>
        <taxon>Phaseolus</taxon>
    </lineage>
</organism>
<comment type="caution">
    <text evidence="1">The sequence shown here is derived from an EMBL/GenBank/DDBJ whole genome shotgun (WGS) entry which is preliminary data.</text>
</comment>
<gene>
    <name evidence="1" type="ORF">VNO80_10243</name>
</gene>
<proteinExistence type="predicted"/>
<accession>A0AAN9N7R8</accession>